<dbReference type="NCBIfam" id="TIGR01009">
    <property type="entry name" value="rpsC_bact"/>
    <property type="match status" value="1"/>
</dbReference>
<organism evidence="7">
    <name type="scientific">marine sediment metagenome</name>
    <dbReference type="NCBI Taxonomy" id="412755"/>
    <lineage>
        <taxon>unclassified sequences</taxon>
        <taxon>metagenomes</taxon>
        <taxon>ecological metagenomes</taxon>
    </lineage>
</organism>
<name>A0A0F9MMC9_9ZZZZ</name>
<dbReference type="InterPro" id="IPR036419">
    <property type="entry name" value="Ribosomal_S3_C_sf"/>
</dbReference>
<dbReference type="AlphaFoldDB" id="A0A0F9MMC9"/>
<dbReference type="Gene3D" id="3.30.1140.32">
    <property type="entry name" value="Ribosomal protein S3, C-terminal domain"/>
    <property type="match status" value="1"/>
</dbReference>
<evidence type="ECO:0000256" key="2">
    <source>
        <dbReference type="ARBA" id="ARBA00022730"/>
    </source>
</evidence>
<evidence type="ECO:0000256" key="1">
    <source>
        <dbReference type="ARBA" id="ARBA00010761"/>
    </source>
</evidence>
<evidence type="ECO:0000256" key="5">
    <source>
        <dbReference type="ARBA" id="ARBA00023274"/>
    </source>
</evidence>
<evidence type="ECO:0000313" key="7">
    <source>
        <dbReference type="EMBL" id="KKM70337.1"/>
    </source>
</evidence>
<dbReference type="Pfam" id="PF07650">
    <property type="entry name" value="KH_2"/>
    <property type="match status" value="1"/>
</dbReference>
<dbReference type="PROSITE" id="PS50823">
    <property type="entry name" value="KH_TYPE_2"/>
    <property type="match status" value="1"/>
</dbReference>
<evidence type="ECO:0000259" key="6">
    <source>
        <dbReference type="PROSITE" id="PS50823"/>
    </source>
</evidence>
<dbReference type="InterPro" id="IPR001351">
    <property type="entry name" value="Ribosomal_uS3_C"/>
</dbReference>
<keyword evidence="5" id="KW-0687">Ribonucleoprotein</keyword>
<dbReference type="InterPro" id="IPR005704">
    <property type="entry name" value="Ribosomal_uS3_bac-typ"/>
</dbReference>
<proteinExistence type="inferred from homology"/>
<dbReference type="InterPro" id="IPR015946">
    <property type="entry name" value="KH_dom-like_a/b"/>
</dbReference>
<dbReference type="InterPro" id="IPR018280">
    <property type="entry name" value="Ribosomal_uS3_CS"/>
</dbReference>
<dbReference type="InterPro" id="IPR004044">
    <property type="entry name" value="KH_dom_type_2"/>
</dbReference>
<evidence type="ECO:0000256" key="3">
    <source>
        <dbReference type="ARBA" id="ARBA00022884"/>
    </source>
</evidence>
<reference evidence="7" key="1">
    <citation type="journal article" date="2015" name="Nature">
        <title>Complex archaea that bridge the gap between prokaryotes and eukaryotes.</title>
        <authorList>
            <person name="Spang A."/>
            <person name="Saw J.H."/>
            <person name="Jorgensen S.L."/>
            <person name="Zaremba-Niedzwiedzka K."/>
            <person name="Martijn J."/>
            <person name="Lind A.E."/>
            <person name="van Eijk R."/>
            <person name="Schleper C."/>
            <person name="Guy L."/>
            <person name="Ettema T.J."/>
        </authorList>
    </citation>
    <scope>NUCLEOTIDE SEQUENCE</scope>
</reference>
<dbReference type="PANTHER" id="PTHR11760">
    <property type="entry name" value="30S/40S RIBOSOMAL PROTEIN S3"/>
    <property type="match status" value="1"/>
</dbReference>
<dbReference type="GO" id="GO:0003735">
    <property type="term" value="F:structural constituent of ribosome"/>
    <property type="evidence" value="ECO:0007669"/>
    <property type="project" value="InterPro"/>
</dbReference>
<evidence type="ECO:0000256" key="4">
    <source>
        <dbReference type="ARBA" id="ARBA00022980"/>
    </source>
</evidence>
<dbReference type="InterPro" id="IPR057258">
    <property type="entry name" value="Ribosomal_uS3"/>
</dbReference>
<dbReference type="SUPFAM" id="SSF54814">
    <property type="entry name" value="Prokaryotic type KH domain (KH-domain type II)"/>
    <property type="match status" value="1"/>
</dbReference>
<dbReference type="Gene3D" id="3.30.300.20">
    <property type="match status" value="1"/>
</dbReference>
<comment type="similarity">
    <text evidence="1">Belongs to the universal ribosomal protein uS3 family.</text>
</comment>
<dbReference type="CDD" id="cd02412">
    <property type="entry name" value="KH-II_30S_S3"/>
    <property type="match status" value="1"/>
</dbReference>
<dbReference type="HAMAP" id="MF_01309_B">
    <property type="entry name" value="Ribosomal_uS3_B"/>
    <property type="match status" value="1"/>
</dbReference>
<dbReference type="InterPro" id="IPR009019">
    <property type="entry name" value="KH_sf_prok-type"/>
</dbReference>
<dbReference type="PANTHER" id="PTHR11760:SF19">
    <property type="entry name" value="SMALL RIBOSOMAL SUBUNIT PROTEIN US3C"/>
    <property type="match status" value="1"/>
</dbReference>
<dbReference type="SMART" id="SM00322">
    <property type="entry name" value="KH"/>
    <property type="match status" value="1"/>
</dbReference>
<dbReference type="SUPFAM" id="SSF54821">
    <property type="entry name" value="Ribosomal protein S3 C-terminal domain"/>
    <property type="match status" value="1"/>
</dbReference>
<sequence>MGQKVHPFGFRLGITKDWRSRWYAEGPKFAKYLDQDIRIRKYIDDRLARAGIARVEIERADKSLNIFVFTARPGIVIGKGGMEVDQVRKDIEKIADTNDVQISVLEVRFPEQDAKLLAQNVAEQLVARVPFRRAMRRALTAAMKTGAKGVKVMIAGRLGGREMARTEWSREGQVPLHTLRADIDYGFFRAATTFGSIGVKVWLY</sequence>
<dbReference type="GO" id="GO:0019843">
    <property type="term" value="F:rRNA binding"/>
    <property type="evidence" value="ECO:0007669"/>
    <property type="project" value="UniProtKB-KW"/>
</dbReference>
<comment type="caution">
    <text evidence="7">The sequence shown here is derived from an EMBL/GenBank/DDBJ whole genome shotgun (WGS) entry which is preliminary data.</text>
</comment>
<dbReference type="EMBL" id="LAZR01009837">
    <property type="protein sequence ID" value="KKM70337.1"/>
    <property type="molecule type" value="Genomic_DNA"/>
</dbReference>
<accession>A0A0F9MMC9</accession>
<dbReference type="InterPro" id="IPR004087">
    <property type="entry name" value="KH_dom"/>
</dbReference>
<feature type="domain" description="KH type-2" evidence="6">
    <location>
        <begin position="39"/>
        <end position="108"/>
    </location>
</feature>
<keyword evidence="4" id="KW-0689">Ribosomal protein</keyword>
<dbReference type="FunFam" id="3.30.300.20:FF:000001">
    <property type="entry name" value="30S ribosomal protein S3"/>
    <property type="match status" value="1"/>
</dbReference>
<dbReference type="PROSITE" id="PS00548">
    <property type="entry name" value="RIBOSOMAL_S3"/>
    <property type="match status" value="1"/>
</dbReference>
<dbReference type="Pfam" id="PF00189">
    <property type="entry name" value="Ribosomal_S3_C"/>
    <property type="match status" value="1"/>
</dbReference>
<dbReference type="GO" id="GO:0006412">
    <property type="term" value="P:translation"/>
    <property type="evidence" value="ECO:0007669"/>
    <property type="project" value="InterPro"/>
</dbReference>
<keyword evidence="3" id="KW-0694">RNA-binding</keyword>
<keyword evidence="2" id="KW-0699">rRNA-binding</keyword>
<dbReference type="GO" id="GO:0022627">
    <property type="term" value="C:cytosolic small ribosomal subunit"/>
    <property type="evidence" value="ECO:0007669"/>
    <property type="project" value="TreeGrafter"/>
</dbReference>
<gene>
    <name evidence="7" type="ORF">LCGC14_1441810</name>
</gene>
<protein>
    <recommendedName>
        <fullName evidence="6">KH type-2 domain-containing protein</fullName>
    </recommendedName>
</protein>
<feature type="non-terminal residue" evidence="7">
    <location>
        <position position="204"/>
    </location>
</feature>